<evidence type="ECO:0000259" key="1">
    <source>
        <dbReference type="Pfam" id="PF13649"/>
    </source>
</evidence>
<proteinExistence type="predicted"/>
<accession>A0A4R5DN52</accession>
<dbReference type="InterPro" id="IPR041698">
    <property type="entry name" value="Methyltransf_25"/>
</dbReference>
<evidence type="ECO:0000313" key="3">
    <source>
        <dbReference type="Proteomes" id="UP000294739"/>
    </source>
</evidence>
<name>A0A4R5DN52_9ACTN</name>
<feature type="domain" description="Methyltransferase" evidence="1">
    <location>
        <begin position="48"/>
        <end position="139"/>
    </location>
</feature>
<dbReference type="Gene3D" id="3.40.50.150">
    <property type="entry name" value="Vaccinia Virus protein VP39"/>
    <property type="match status" value="1"/>
</dbReference>
<dbReference type="Pfam" id="PF13649">
    <property type="entry name" value="Methyltransf_25"/>
    <property type="match status" value="1"/>
</dbReference>
<protein>
    <submittedName>
        <fullName evidence="2">Class I SAM-dependent methyltransferase</fullName>
    </submittedName>
</protein>
<reference evidence="2 3" key="1">
    <citation type="submission" date="2019-03" db="EMBL/GenBank/DDBJ databases">
        <title>Draft genome sequences of novel Actinobacteria.</title>
        <authorList>
            <person name="Sahin N."/>
            <person name="Ay H."/>
            <person name="Saygin H."/>
        </authorList>
    </citation>
    <scope>NUCLEOTIDE SEQUENCE [LARGE SCALE GENOMIC DNA]</scope>
    <source>
        <strain evidence="2 3">5K138</strain>
    </source>
</reference>
<keyword evidence="2" id="KW-0489">Methyltransferase</keyword>
<evidence type="ECO:0000313" key="2">
    <source>
        <dbReference type="EMBL" id="TDE13500.1"/>
    </source>
</evidence>
<dbReference type="InParanoid" id="A0A4R5DN52"/>
<dbReference type="PANTHER" id="PTHR43591">
    <property type="entry name" value="METHYLTRANSFERASE"/>
    <property type="match status" value="1"/>
</dbReference>
<dbReference type="PANTHER" id="PTHR43591:SF97">
    <property type="entry name" value="CLASS I SAM-DEPENDENT METHYLTRANSFERASE"/>
    <property type="match status" value="1"/>
</dbReference>
<dbReference type="EMBL" id="SMKZ01000005">
    <property type="protein sequence ID" value="TDE13500.1"/>
    <property type="molecule type" value="Genomic_DNA"/>
</dbReference>
<dbReference type="CDD" id="cd02440">
    <property type="entry name" value="AdoMet_MTases"/>
    <property type="match status" value="1"/>
</dbReference>
<dbReference type="InterPro" id="IPR029063">
    <property type="entry name" value="SAM-dependent_MTases_sf"/>
</dbReference>
<dbReference type="RefSeq" id="WP_131892226.1">
    <property type="nucleotide sequence ID" value="NZ_SMKZ01000005.1"/>
</dbReference>
<keyword evidence="2" id="KW-0808">Transferase</keyword>
<dbReference type="Proteomes" id="UP000294739">
    <property type="component" value="Unassembled WGS sequence"/>
</dbReference>
<dbReference type="GO" id="GO:0032259">
    <property type="term" value="P:methylation"/>
    <property type="evidence" value="ECO:0007669"/>
    <property type="project" value="UniProtKB-KW"/>
</dbReference>
<keyword evidence="3" id="KW-1185">Reference proteome</keyword>
<dbReference type="OrthoDB" id="8385759at2"/>
<organism evidence="2 3">
    <name type="scientific">Jiangella asiatica</name>
    <dbReference type="NCBI Taxonomy" id="2530372"/>
    <lineage>
        <taxon>Bacteria</taxon>
        <taxon>Bacillati</taxon>
        <taxon>Actinomycetota</taxon>
        <taxon>Actinomycetes</taxon>
        <taxon>Jiangellales</taxon>
        <taxon>Jiangellaceae</taxon>
        <taxon>Jiangella</taxon>
    </lineage>
</organism>
<dbReference type="GO" id="GO:0008168">
    <property type="term" value="F:methyltransferase activity"/>
    <property type="evidence" value="ECO:0007669"/>
    <property type="project" value="UniProtKB-KW"/>
</dbReference>
<sequence length="207" mass="22286">MTTDDPKATVRRGYDAVSRAYRADDAQSGRYGTWADELSTQLPGRGRVLDLGCGNGVPMARDLTAKGFHVTGVDFSAVQVERARRLVPSATFVQADATEVEFPAASFDAVVCLYAIIHVPLDEQSSLLARIAGWLRPGGWFLATTGDAAWTGTEDDWLGGGATMWWSHTDAATYRAWIATAGLDVEHQGFVPEGVGGHALFWARKPG</sequence>
<dbReference type="SUPFAM" id="SSF53335">
    <property type="entry name" value="S-adenosyl-L-methionine-dependent methyltransferases"/>
    <property type="match status" value="1"/>
</dbReference>
<comment type="caution">
    <text evidence="2">The sequence shown here is derived from an EMBL/GenBank/DDBJ whole genome shotgun (WGS) entry which is preliminary data.</text>
</comment>
<dbReference type="AlphaFoldDB" id="A0A4R5DN52"/>
<gene>
    <name evidence="2" type="ORF">E1269_05570</name>
</gene>